<dbReference type="GO" id="GO:0008198">
    <property type="term" value="F:ferrous iron binding"/>
    <property type="evidence" value="ECO:0007669"/>
    <property type="project" value="InterPro"/>
</dbReference>
<evidence type="ECO:0000256" key="1">
    <source>
        <dbReference type="ARBA" id="ARBA00001947"/>
    </source>
</evidence>
<keyword evidence="7" id="KW-0223">Dioxygenase</keyword>
<evidence type="ECO:0000256" key="4">
    <source>
        <dbReference type="ARBA" id="ARBA00022833"/>
    </source>
</evidence>
<keyword evidence="5" id="KW-0560">Oxidoreductase</keyword>
<dbReference type="InterPro" id="IPR014436">
    <property type="entry name" value="Extradiol_dOase_DODA"/>
</dbReference>
<dbReference type="InterPro" id="IPR004183">
    <property type="entry name" value="Xdiol_dOase_suB"/>
</dbReference>
<dbReference type="PANTHER" id="PTHR30096">
    <property type="entry name" value="4,5-DOPA DIOXYGENASE EXTRADIOL-LIKE PROTEIN"/>
    <property type="match status" value="1"/>
</dbReference>
<dbReference type="EMBL" id="CP019239">
    <property type="protein sequence ID" value="APW41890.1"/>
    <property type="molecule type" value="Genomic_DNA"/>
</dbReference>
<dbReference type="eggNOG" id="COG3384">
    <property type="taxonomic scope" value="Bacteria"/>
</dbReference>
<dbReference type="Pfam" id="PF02900">
    <property type="entry name" value="LigB"/>
    <property type="match status" value="1"/>
</dbReference>
<reference evidence="7 8" key="1">
    <citation type="submission" date="2017-01" db="EMBL/GenBank/DDBJ databases">
        <authorList>
            <person name="Mah S.A."/>
            <person name="Swanson W.J."/>
            <person name="Moy G.W."/>
            <person name="Vacquier V.D."/>
        </authorList>
    </citation>
    <scope>NUCLEOTIDE SEQUENCE [LARGE SCALE GENOMIC DNA]</scope>
    <source>
        <strain evidence="7 8">DSM 22694</strain>
    </source>
</reference>
<dbReference type="AlphaFoldDB" id="A0A1P8K793"/>
<evidence type="ECO:0000313" key="8">
    <source>
        <dbReference type="Proteomes" id="UP000186110"/>
    </source>
</evidence>
<comment type="cofactor">
    <cofactor evidence="1">
        <name>Zn(2+)</name>
        <dbReference type="ChEBI" id="CHEBI:29105"/>
    </cofactor>
</comment>
<keyword evidence="8" id="KW-1185">Reference proteome</keyword>
<dbReference type="GO" id="GO:0016702">
    <property type="term" value="F:oxidoreductase activity, acting on single donors with incorporation of molecular oxygen, incorporation of two atoms of oxygen"/>
    <property type="evidence" value="ECO:0007669"/>
    <property type="project" value="UniProtKB-ARBA"/>
</dbReference>
<dbReference type="PANTHER" id="PTHR30096:SF0">
    <property type="entry name" value="4,5-DOPA DIOXYGENASE EXTRADIOL-LIKE PROTEIN"/>
    <property type="match status" value="1"/>
</dbReference>
<accession>A0A1P8K793</accession>
<dbReference type="Proteomes" id="UP000186110">
    <property type="component" value="Chromosome"/>
</dbReference>
<dbReference type="GO" id="GO:0008270">
    <property type="term" value="F:zinc ion binding"/>
    <property type="evidence" value="ECO:0007669"/>
    <property type="project" value="InterPro"/>
</dbReference>
<evidence type="ECO:0000256" key="2">
    <source>
        <dbReference type="ARBA" id="ARBA00007581"/>
    </source>
</evidence>
<evidence type="ECO:0000313" key="7">
    <source>
        <dbReference type="EMBL" id="APW41890.1"/>
    </source>
</evidence>
<dbReference type="SUPFAM" id="SSF53213">
    <property type="entry name" value="LigB-like"/>
    <property type="match status" value="1"/>
</dbReference>
<evidence type="ECO:0000256" key="3">
    <source>
        <dbReference type="ARBA" id="ARBA00022723"/>
    </source>
</evidence>
<feature type="domain" description="Extradiol ring-cleavage dioxygenase class III enzyme subunit B" evidence="6">
    <location>
        <begin position="25"/>
        <end position="261"/>
    </location>
</feature>
<evidence type="ECO:0000259" key="6">
    <source>
        <dbReference type="Pfam" id="PF02900"/>
    </source>
</evidence>
<evidence type="ECO:0000256" key="5">
    <source>
        <dbReference type="ARBA" id="ARBA00023002"/>
    </source>
</evidence>
<dbReference type="Gene3D" id="3.40.830.10">
    <property type="entry name" value="LigB-like"/>
    <property type="match status" value="1"/>
</dbReference>
<proteinExistence type="inferred from homology"/>
<dbReference type="KEGG" id="rsb:RS694_04605"/>
<dbReference type="STRING" id="1484693.RS694_04605"/>
<sequence>MSQRLPTYFISHGGGPWPWMPDMAAAMQPLSHSLSDIPRQLGQTPKAVLMVTAHWEERAFTLGTNPQPGMVYDYGGFPPHTYKIVYPAPGAPALAQRVQGLLEAAGIPVAQDAQRGYDHGTFVPLAVMYPEAQVPVLQMSLRAGLEPAEHLALGRALAPLRDEGVLIVGSGLSYHNLRAFGRAGQAPSQAFDAWLQAALVAAPAERTQHLLDWEQAPAARQCHPREEHLLPLMVAVGAAEADTASCVYHEDAIFGGVTASSFRFDAA</sequence>
<keyword evidence="4" id="KW-0862">Zinc</keyword>
<name>A0A1P8K793_9BURK</name>
<dbReference type="RefSeq" id="WP_029705502.1">
    <property type="nucleotide sequence ID" value="NZ_CP019239.1"/>
</dbReference>
<dbReference type="PIRSF" id="PIRSF006157">
    <property type="entry name" value="Doxgns_DODA"/>
    <property type="match status" value="1"/>
</dbReference>
<organism evidence="7 8">
    <name type="scientific">Rhodoferax saidenbachensis</name>
    <dbReference type="NCBI Taxonomy" id="1484693"/>
    <lineage>
        <taxon>Bacteria</taxon>
        <taxon>Pseudomonadati</taxon>
        <taxon>Pseudomonadota</taxon>
        <taxon>Betaproteobacteria</taxon>
        <taxon>Burkholderiales</taxon>
        <taxon>Comamonadaceae</taxon>
        <taxon>Rhodoferax</taxon>
    </lineage>
</organism>
<protein>
    <submittedName>
        <fullName evidence="7">Dioxygenase</fullName>
    </submittedName>
</protein>
<keyword evidence="3" id="KW-0479">Metal-binding</keyword>
<dbReference type="CDD" id="cd07363">
    <property type="entry name" value="45_DOPA_Dioxygenase"/>
    <property type="match status" value="1"/>
</dbReference>
<gene>
    <name evidence="7" type="ORF">RS694_04605</name>
</gene>
<comment type="similarity">
    <text evidence="2">Belongs to the DODA-type extradiol aromatic ring-opening dioxygenase family.</text>
</comment>